<dbReference type="Proteomes" id="UP001246473">
    <property type="component" value="Unassembled WGS sequence"/>
</dbReference>
<feature type="compositionally biased region" description="Low complexity" evidence="1">
    <location>
        <begin position="21"/>
        <end position="34"/>
    </location>
</feature>
<dbReference type="RefSeq" id="WP_030102196.1">
    <property type="nucleotide sequence ID" value="NZ_CAKZHR010000068.1"/>
</dbReference>
<evidence type="ECO:0000313" key="4">
    <source>
        <dbReference type="EMBL" id="MDT8839875.1"/>
    </source>
</evidence>
<protein>
    <submittedName>
        <fullName evidence="3 4">Sorbitol dehydrogenase family protein</fullName>
    </submittedName>
</protein>
<proteinExistence type="predicted"/>
<evidence type="ECO:0000313" key="6">
    <source>
        <dbReference type="Proteomes" id="UP001246473"/>
    </source>
</evidence>
<evidence type="ECO:0000313" key="5">
    <source>
        <dbReference type="Proteomes" id="UP000032614"/>
    </source>
</evidence>
<reference evidence="3 5" key="1">
    <citation type="journal article" date="2015" name="Genome Announc.">
        <title>Complete genome sequences for 59 burkholderia isolates, both pathogenic and near neighbor.</title>
        <authorList>
            <person name="Johnson S.L."/>
            <person name="Bishop-Lilly K.A."/>
            <person name="Ladner J.T."/>
            <person name="Daligault H.E."/>
            <person name="Davenport K.W."/>
            <person name="Jaissle J."/>
            <person name="Frey K.G."/>
            <person name="Koroleva G.I."/>
            <person name="Bruce D.C."/>
            <person name="Coyne S.R."/>
            <person name="Broomall S.M."/>
            <person name="Li P.E."/>
            <person name="Teshima H."/>
            <person name="Gibbons H.S."/>
            <person name="Palacios G.F."/>
            <person name="Rosenzweig C.N."/>
            <person name="Redden C.L."/>
            <person name="Xu Y."/>
            <person name="Minogue T.D."/>
            <person name="Chain P.S."/>
        </authorList>
    </citation>
    <scope>NUCLEOTIDE SEQUENCE [LARGE SCALE GENOMIC DNA]</scope>
    <source>
        <strain evidence="3 5">ATCC BAA-463</strain>
    </source>
</reference>
<dbReference type="Proteomes" id="UP000032614">
    <property type="component" value="Chromosome 2"/>
</dbReference>
<dbReference type="EMBL" id="CP010027">
    <property type="protein sequence ID" value="AJZ63263.1"/>
    <property type="molecule type" value="Genomic_DNA"/>
</dbReference>
<dbReference type="EMBL" id="JANSLM010000007">
    <property type="protein sequence ID" value="MDT8839875.1"/>
    <property type="molecule type" value="Genomic_DNA"/>
</dbReference>
<gene>
    <name evidence="3" type="ORF">OI25_5275</name>
    <name evidence="4" type="ORF">ParKJ_20825</name>
</gene>
<dbReference type="AlphaFoldDB" id="A0AAP5QA24"/>
<evidence type="ECO:0000256" key="2">
    <source>
        <dbReference type="SAM" id="Phobius"/>
    </source>
</evidence>
<accession>A0AAP5QA24</accession>
<keyword evidence="2" id="KW-0812">Transmembrane</keyword>
<feature type="compositionally biased region" description="Basic and acidic residues" evidence="1">
    <location>
        <begin position="1"/>
        <end position="16"/>
    </location>
</feature>
<reference evidence="4" key="2">
    <citation type="submission" date="2022-08" db="EMBL/GenBank/DDBJ databases">
        <authorList>
            <person name="Kim S.-J."/>
        </authorList>
    </citation>
    <scope>NUCLEOTIDE SEQUENCE</scope>
    <source>
        <strain evidence="4">KJ</strain>
    </source>
</reference>
<dbReference type="GeneID" id="66519118"/>
<evidence type="ECO:0000256" key="1">
    <source>
        <dbReference type="SAM" id="MobiDB-lite"/>
    </source>
</evidence>
<feature type="transmembrane region" description="Helical" evidence="2">
    <location>
        <begin position="45"/>
        <end position="62"/>
    </location>
</feature>
<dbReference type="InterPro" id="IPR006311">
    <property type="entry name" value="TAT_signal"/>
</dbReference>
<name>A0AAP5QA24_9BURK</name>
<dbReference type="Pfam" id="PF12318">
    <property type="entry name" value="FAD-SLDH"/>
    <property type="match status" value="1"/>
</dbReference>
<keyword evidence="2" id="KW-0472">Membrane</keyword>
<feature type="region of interest" description="Disordered" evidence="1">
    <location>
        <begin position="1"/>
        <end position="34"/>
    </location>
</feature>
<evidence type="ECO:0000313" key="3">
    <source>
        <dbReference type="EMBL" id="AJZ63263.1"/>
    </source>
</evidence>
<sequence length="210" mass="22249">MTDASENKDAHHEVTHLARFPSSTSSSSQSPPLQVSRSFSASRRAWVLGACAAAAALAFAGAGRSFSWVAPAFADAPASGGLDAFLALSQRLTGRTGFDAVLGKRVYDALAKSDSQFAQNVAALNTWLQGHGGVPSDTVTQALAADQPALAKSVSAIMRAWYLGLVGDMPHVDVVAYEKALMFEPVKDVLTIPSYCRDVPFYWTQKPVST</sequence>
<keyword evidence="2" id="KW-1133">Transmembrane helix</keyword>
<dbReference type="InterPro" id="IPR024651">
    <property type="entry name" value="FAD-SLDH_ssu"/>
</dbReference>
<organism evidence="4 6">
    <name type="scientific">Paraburkholderia fungorum</name>
    <dbReference type="NCBI Taxonomy" id="134537"/>
    <lineage>
        <taxon>Bacteria</taxon>
        <taxon>Pseudomonadati</taxon>
        <taxon>Pseudomonadota</taxon>
        <taxon>Betaproteobacteria</taxon>
        <taxon>Burkholderiales</taxon>
        <taxon>Burkholderiaceae</taxon>
        <taxon>Paraburkholderia</taxon>
    </lineage>
</organism>
<dbReference type="PROSITE" id="PS51318">
    <property type="entry name" value="TAT"/>
    <property type="match status" value="1"/>
</dbReference>
<dbReference type="KEGG" id="bfn:OI25_5275"/>